<feature type="region of interest" description="Disordered" evidence="1">
    <location>
        <begin position="42"/>
        <end position="61"/>
    </location>
</feature>
<sequence length="74" mass="7991">MAACAGGIPATSAEARHDVIDRASSFLVSVTETRHILSFLRPHGQKRKSEPTRELDGALPLLTGGKMKEIPRLP</sequence>
<name>A0ABR3LBD3_9TELE</name>
<dbReference type="Proteomes" id="UP001558613">
    <property type="component" value="Unassembled WGS sequence"/>
</dbReference>
<proteinExistence type="predicted"/>
<feature type="compositionally biased region" description="Basic and acidic residues" evidence="1">
    <location>
        <begin position="47"/>
        <end position="56"/>
    </location>
</feature>
<protein>
    <submittedName>
        <fullName evidence="2">Uncharacterized protein</fullName>
    </submittedName>
</protein>
<evidence type="ECO:0000256" key="1">
    <source>
        <dbReference type="SAM" id="MobiDB-lite"/>
    </source>
</evidence>
<keyword evidence="3" id="KW-1185">Reference proteome</keyword>
<dbReference type="EMBL" id="JAYMGO010000023">
    <property type="protein sequence ID" value="KAL1250206.1"/>
    <property type="molecule type" value="Genomic_DNA"/>
</dbReference>
<gene>
    <name evidence="2" type="ORF">QQF64_021211</name>
</gene>
<organism evidence="2 3">
    <name type="scientific">Cirrhinus molitorella</name>
    <name type="common">mud carp</name>
    <dbReference type="NCBI Taxonomy" id="172907"/>
    <lineage>
        <taxon>Eukaryota</taxon>
        <taxon>Metazoa</taxon>
        <taxon>Chordata</taxon>
        <taxon>Craniata</taxon>
        <taxon>Vertebrata</taxon>
        <taxon>Euteleostomi</taxon>
        <taxon>Actinopterygii</taxon>
        <taxon>Neopterygii</taxon>
        <taxon>Teleostei</taxon>
        <taxon>Ostariophysi</taxon>
        <taxon>Cypriniformes</taxon>
        <taxon>Cyprinidae</taxon>
        <taxon>Labeoninae</taxon>
        <taxon>Labeonini</taxon>
        <taxon>Cirrhinus</taxon>
    </lineage>
</organism>
<accession>A0ABR3LBD3</accession>
<evidence type="ECO:0000313" key="3">
    <source>
        <dbReference type="Proteomes" id="UP001558613"/>
    </source>
</evidence>
<evidence type="ECO:0000313" key="2">
    <source>
        <dbReference type="EMBL" id="KAL1250206.1"/>
    </source>
</evidence>
<reference evidence="2 3" key="1">
    <citation type="submission" date="2023-09" db="EMBL/GenBank/DDBJ databases">
        <authorList>
            <person name="Wang M."/>
        </authorList>
    </citation>
    <scope>NUCLEOTIDE SEQUENCE [LARGE SCALE GENOMIC DNA]</scope>
    <source>
        <strain evidence="2">GT-2023</strain>
        <tissue evidence="2">Liver</tissue>
    </source>
</reference>
<comment type="caution">
    <text evidence="2">The sequence shown here is derived from an EMBL/GenBank/DDBJ whole genome shotgun (WGS) entry which is preliminary data.</text>
</comment>